<evidence type="ECO:0000313" key="15">
    <source>
        <dbReference type="RefSeq" id="XP_027119408.1"/>
    </source>
</evidence>
<dbReference type="RefSeq" id="XP_027119412.1">
    <property type="nucleotide sequence ID" value="XM_027263611.1"/>
</dbReference>
<evidence type="ECO:0000256" key="12">
    <source>
        <dbReference type="SAM" id="Phobius"/>
    </source>
</evidence>
<evidence type="ECO:0000313" key="17">
    <source>
        <dbReference type="RefSeq" id="XP_027119412.1"/>
    </source>
</evidence>
<evidence type="ECO:0000256" key="1">
    <source>
        <dbReference type="ARBA" id="ARBA00004162"/>
    </source>
</evidence>
<dbReference type="Proteomes" id="UP001652660">
    <property type="component" value="Chromosome 3e"/>
</dbReference>
<dbReference type="InterPro" id="IPR047117">
    <property type="entry name" value="PERK1-13-like"/>
</dbReference>
<keyword evidence="5 12" id="KW-0812">Transmembrane</keyword>
<reference evidence="14" key="1">
    <citation type="journal article" date="2025" name="Foods">
        <title>Unveiling the Microbial Signatures of Arabica Coffee Cherries: Insights into Ripeness Specific Diversity, Functional Traits, and Implications for Quality and Safety.</title>
        <authorList>
            <consortium name="RefSeq"/>
            <person name="Tenea G.N."/>
            <person name="Cifuentes V."/>
            <person name="Reyes P."/>
            <person name="Cevallos-Vallejos M."/>
        </authorList>
    </citation>
    <scope>NUCLEOTIDE SEQUENCE [LARGE SCALE GENOMIC DNA]</scope>
</reference>
<evidence type="ECO:0000256" key="9">
    <source>
        <dbReference type="ARBA" id="ARBA00023136"/>
    </source>
</evidence>
<evidence type="ECO:0000313" key="14">
    <source>
        <dbReference type="Proteomes" id="UP001652660"/>
    </source>
</evidence>
<evidence type="ECO:0000256" key="5">
    <source>
        <dbReference type="ARBA" id="ARBA00022692"/>
    </source>
</evidence>
<dbReference type="Gene3D" id="1.10.510.10">
    <property type="entry name" value="Transferase(Phosphotransferase) domain 1"/>
    <property type="match status" value="1"/>
</dbReference>
<protein>
    <recommendedName>
        <fullName evidence="2">non-specific serine/threonine protein kinase</fullName>
        <ecNumber evidence="2">2.7.11.1</ecNumber>
    </recommendedName>
</protein>
<dbReference type="InterPro" id="IPR011009">
    <property type="entry name" value="Kinase-like_dom_sf"/>
</dbReference>
<name>A0A6P6WVD2_COFAR</name>
<organism evidence="14 15">
    <name type="scientific">Coffea arabica</name>
    <name type="common">Arabian coffee</name>
    <dbReference type="NCBI Taxonomy" id="13443"/>
    <lineage>
        <taxon>Eukaryota</taxon>
        <taxon>Viridiplantae</taxon>
        <taxon>Streptophyta</taxon>
        <taxon>Embryophyta</taxon>
        <taxon>Tracheophyta</taxon>
        <taxon>Spermatophyta</taxon>
        <taxon>Magnoliopsida</taxon>
        <taxon>eudicotyledons</taxon>
        <taxon>Gunneridae</taxon>
        <taxon>Pentapetalae</taxon>
        <taxon>asterids</taxon>
        <taxon>lamiids</taxon>
        <taxon>Gentianales</taxon>
        <taxon>Rubiaceae</taxon>
        <taxon>Ixoroideae</taxon>
        <taxon>Gardenieae complex</taxon>
        <taxon>Bertiereae - Coffeeae clade</taxon>
        <taxon>Coffeeae</taxon>
        <taxon>Coffea</taxon>
    </lineage>
</organism>
<reference evidence="15 16" key="2">
    <citation type="submission" date="2025-04" db="UniProtKB">
        <authorList>
            <consortium name="RefSeq"/>
        </authorList>
    </citation>
    <scope>IDENTIFICATION</scope>
    <source>
        <tissue evidence="15 16">Leaves</tissue>
    </source>
</reference>
<dbReference type="RefSeq" id="XP_027119408.1">
    <property type="nucleotide sequence ID" value="XM_027263607.1"/>
</dbReference>
<evidence type="ECO:0000256" key="11">
    <source>
        <dbReference type="ARBA" id="ARBA00048679"/>
    </source>
</evidence>
<evidence type="ECO:0000256" key="10">
    <source>
        <dbReference type="ARBA" id="ARBA00047899"/>
    </source>
</evidence>
<evidence type="ECO:0000256" key="7">
    <source>
        <dbReference type="ARBA" id="ARBA00022840"/>
    </source>
</evidence>
<feature type="domain" description="Protein kinase" evidence="13">
    <location>
        <begin position="91"/>
        <end position="359"/>
    </location>
</feature>
<keyword evidence="9 12" id="KW-0472">Membrane</keyword>
<dbReference type="SUPFAM" id="SSF56112">
    <property type="entry name" value="Protein kinase-like (PK-like)"/>
    <property type="match status" value="1"/>
</dbReference>
<keyword evidence="15 16" id="KW-0418">Kinase</keyword>
<dbReference type="EC" id="2.7.11.1" evidence="2"/>
<dbReference type="InterPro" id="IPR000719">
    <property type="entry name" value="Prot_kinase_dom"/>
</dbReference>
<keyword evidence="6" id="KW-0547">Nucleotide-binding</keyword>
<feature type="transmembrane region" description="Helical" evidence="12">
    <location>
        <begin position="6"/>
        <end position="30"/>
    </location>
</feature>
<evidence type="ECO:0000256" key="8">
    <source>
        <dbReference type="ARBA" id="ARBA00022989"/>
    </source>
</evidence>
<evidence type="ECO:0000259" key="13">
    <source>
        <dbReference type="PROSITE" id="PS50011"/>
    </source>
</evidence>
<dbReference type="RefSeq" id="XP_027119410.1">
    <property type="nucleotide sequence ID" value="XM_027263609.1"/>
</dbReference>
<dbReference type="PROSITE" id="PS50011">
    <property type="entry name" value="PROTEIN_KINASE_DOM"/>
    <property type="match status" value="1"/>
</dbReference>
<keyword evidence="3" id="KW-0723">Serine/threonine-protein kinase</keyword>
<dbReference type="GO" id="GO:0004674">
    <property type="term" value="F:protein serine/threonine kinase activity"/>
    <property type="evidence" value="ECO:0007669"/>
    <property type="project" value="UniProtKB-KW"/>
</dbReference>
<evidence type="ECO:0000256" key="2">
    <source>
        <dbReference type="ARBA" id="ARBA00012513"/>
    </source>
</evidence>
<sequence>MATSIAAIVGGVGGILAFLVVISLIFWFCISHCQKPSNKNSETGSSDPSAVGNIVELKRGGASSSTSPPLAGPQEARQFRLEELEQATRNFDEGNLIGCGSLGLVYKGLLCDGTVVAVKRLTGAPRREFVEEVIGLSRIHHRNLVTLLGYFQDGSYQMLIFEYLPNGSICNHLYDTGKEGMPKLEFRQRLAIALGAAKGLCYLHGQIPPLVHGNFKTANVLVDENFTAKVADAGLSILLGKFEYAGPSSTSANAFRDPEMVKMGRFFETSDVYSFGVFLLELITGMDASHMGAFGSSESVVTWVERHLDSNNMVDHRLVGSFTEEGMRDLIRLMLRCMSFPGRLRPTMEMVAIELDQILEKEIMLTTVAGEGTIVTLGSQLFTN</sequence>
<comment type="subcellular location">
    <subcellularLocation>
        <location evidence="1">Cell membrane</location>
        <topology evidence="1">Single-pass membrane protein</topology>
    </subcellularLocation>
</comment>
<dbReference type="Gene3D" id="3.30.200.20">
    <property type="entry name" value="Phosphorylase Kinase, domain 1"/>
    <property type="match status" value="1"/>
</dbReference>
<dbReference type="FunFam" id="1.10.510.10:FF:000430">
    <property type="entry name" value="Protein kinase superfamily protein"/>
    <property type="match status" value="1"/>
</dbReference>
<dbReference type="OrthoDB" id="4062651at2759"/>
<dbReference type="InterPro" id="IPR001245">
    <property type="entry name" value="Ser-Thr/Tyr_kinase_cat_dom"/>
</dbReference>
<keyword evidence="4" id="KW-0808">Transferase</keyword>
<proteinExistence type="predicted"/>
<dbReference type="Pfam" id="PF07714">
    <property type="entry name" value="PK_Tyr_Ser-Thr"/>
    <property type="match status" value="1"/>
</dbReference>
<dbReference type="GeneID" id="113736575"/>
<dbReference type="PANTHER" id="PTHR47982:SF54">
    <property type="entry name" value="PROTEIN KINASE SUPERFAMILY PROTEIN"/>
    <property type="match status" value="1"/>
</dbReference>
<gene>
    <name evidence="15 16 17" type="primary">LOC113736575</name>
</gene>
<evidence type="ECO:0000256" key="6">
    <source>
        <dbReference type="ARBA" id="ARBA00022741"/>
    </source>
</evidence>
<evidence type="ECO:0000256" key="3">
    <source>
        <dbReference type="ARBA" id="ARBA00022527"/>
    </source>
</evidence>
<keyword evidence="8 12" id="KW-1133">Transmembrane helix</keyword>
<dbReference type="AlphaFoldDB" id="A0A6P6WVD2"/>
<dbReference type="GO" id="GO:0005524">
    <property type="term" value="F:ATP binding"/>
    <property type="evidence" value="ECO:0007669"/>
    <property type="project" value="UniProtKB-KW"/>
</dbReference>
<comment type="catalytic activity">
    <reaction evidence="11">
        <text>L-seryl-[protein] + ATP = O-phospho-L-seryl-[protein] + ADP + H(+)</text>
        <dbReference type="Rhea" id="RHEA:17989"/>
        <dbReference type="Rhea" id="RHEA-COMP:9863"/>
        <dbReference type="Rhea" id="RHEA-COMP:11604"/>
        <dbReference type="ChEBI" id="CHEBI:15378"/>
        <dbReference type="ChEBI" id="CHEBI:29999"/>
        <dbReference type="ChEBI" id="CHEBI:30616"/>
        <dbReference type="ChEBI" id="CHEBI:83421"/>
        <dbReference type="ChEBI" id="CHEBI:456216"/>
        <dbReference type="EC" id="2.7.11.1"/>
    </reaction>
</comment>
<evidence type="ECO:0000313" key="16">
    <source>
        <dbReference type="RefSeq" id="XP_027119410.1"/>
    </source>
</evidence>
<keyword evidence="14" id="KW-1185">Reference proteome</keyword>
<dbReference type="PANTHER" id="PTHR47982">
    <property type="entry name" value="PROLINE-RICH RECEPTOR-LIKE PROTEIN KINASE PERK4"/>
    <property type="match status" value="1"/>
</dbReference>
<dbReference type="GO" id="GO:0005886">
    <property type="term" value="C:plasma membrane"/>
    <property type="evidence" value="ECO:0007669"/>
    <property type="project" value="UniProtKB-SubCell"/>
</dbReference>
<evidence type="ECO:0000256" key="4">
    <source>
        <dbReference type="ARBA" id="ARBA00022679"/>
    </source>
</evidence>
<keyword evidence="7" id="KW-0067">ATP-binding</keyword>
<comment type="catalytic activity">
    <reaction evidence="10">
        <text>L-threonyl-[protein] + ATP = O-phospho-L-threonyl-[protein] + ADP + H(+)</text>
        <dbReference type="Rhea" id="RHEA:46608"/>
        <dbReference type="Rhea" id="RHEA-COMP:11060"/>
        <dbReference type="Rhea" id="RHEA-COMP:11605"/>
        <dbReference type="ChEBI" id="CHEBI:15378"/>
        <dbReference type="ChEBI" id="CHEBI:30013"/>
        <dbReference type="ChEBI" id="CHEBI:30616"/>
        <dbReference type="ChEBI" id="CHEBI:61977"/>
        <dbReference type="ChEBI" id="CHEBI:456216"/>
        <dbReference type="EC" id="2.7.11.1"/>
    </reaction>
</comment>
<accession>A0A6P6WVD2</accession>